<protein>
    <submittedName>
        <fullName evidence="3">Uncharacterized protein</fullName>
    </submittedName>
</protein>
<feature type="coiled-coil region" evidence="1">
    <location>
        <begin position="23"/>
        <end position="50"/>
    </location>
</feature>
<dbReference type="Proteomes" id="UP000006729">
    <property type="component" value="Chromosome 12"/>
</dbReference>
<sequence>MSSLFSDDNIFDLLRDERGDIDVAKLVSKAEALAKKKKKEQQRLEKLIARNDSKVSDGDLATKKNLVVVYSHETDEQEEKRKGDYFYDNKEIDGKIVAQEKAEPRKEKEKNGAFVKDLEDKRRDLNNKKKVKNHKLDLKEKEEAEISEETKSSDAGNKRPVEKKKLKKGNKKEKEEVEGPTGVVKGLFLVLHEAVTVIKQKRSQGNSPLASLYWDQDSRIPSQLEAIGTISTVCQGREVPCNWFARELMFKDNIRVFLIASTSFINTRMGC</sequence>
<feature type="compositionally biased region" description="Basic residues" evidence="2">
    <location>
        <begin position="161"/>
        <end position="171"/>
    </location>
</feature>
<feature type="compositionally biased region" description="Basic and acidic residues" evidence="2">
    <location>
        <begin position="141"/>
        <end position="160"/>
    </location>
</feature>
<keyword evidence="1" id="KW-0175">Coiled coil</keyword>
<dbReference type="EMBL" id="CM009301">
    <property type="protein sequence ID" value="PNT10963.1"/>
    <property type="molecule type" value="Genomic_DNA"/>
</dbReference>
<evidence type="ECO:0000313" key="4">
    <source>
        <dbReference type="Proteomes" id="UP000006729"/>
    </source>
</evidence>
<accession>B9I4E1</accession>
<evidence type="ECO:0000313" key="3">
    <source>
        <dbReference type="EMBL" id="PNT10963.1"/>
    </source>
</evidence>
<proteinExistence type="predicted"/>
<feature type="region of interest" description="Disordered" evidence="2">
    <location>
        <begin position="141"/>
        <end position="177"/>
    </location>
</feature>
<gene>
    <name evidence="3" type="ORF">POPTR_012G135500</name>
</gene>
<dbReference type="AlphaFoldDB" id="B9I4E1"/>
<reference evidence="3 4" key="1">
    <citation type="journal article" date="2006" name="Science">
        <title>The genome of black cottonwood, Populus trichocarpa (Torr. &amp; Gray).</title>
        <authorList>
            <person name="Tuskan G.A."/>
            <person name="Difazio S."/>
            <person name="Jansson S."/>
            <person name="Bohlmann J."/>
            <person name="Grigoriev I."/>
            <person name="Hellsten U."/>
            <person name="Putnam N."/>
            <person name="Ralph S."/>
            <person name="Rombauts S."/>
            <person name="Salamov A."/>
            <person name="Schein J."/>
            <person name="Sterck L."/>
            <person name="Aerts A."/>
            <person name="Bhalerao R.R."/>
            <person name="Bhalerao R.P."/>
            <person name="Blaudez D."/>
            <person name="Boerjan W."/>
            <person name="Brun A."/>
            <person name="Brunner A."/>
            <person name="Busov V."/>
            <person name="Campbell M."/>
            <person name="Carlson J."/>
            <person name="Chalot M."/>
            <person name="Chapman J."/>
            <person name="Chen G.L."/>
            <person name="Cooper D."/>
            <person name="Coutinho P.M."/>
            <person name="Couturier J."/>
            <person name="Covert S."/>
            <person name="Cronk Q."/>
            <person name="Cunningham R."/>
            <person name="Davis J."/>
            <person name="Degroeve S."/>
            <person name="Dejardin A."/>
            <person name="Depamphilis C."/>
            <person name="Detter J."/>
            <person name="Dirks B."/>
            <person name="Dubchak I."/>
            <person name="Duplessis S."/>
            <person name="Ehlting J."/>
            <person name="Ellis B."/>
            <person name="Gendler K."/>
            <person name="Goodstein D."/>
            <person name="Gribskov M."/>
            <person name="Grimwood J."/>
            <person name="Groover A."/>
            <person name="Gunter L."/>
            <person name="Hamberger B."/>
            <person name="Heinze B."/>
            <person name="Helariutta Y."/>
            <person name="Henrissat B."/>
            <person name="Holligan D."/>
            <person name="Holt R."/>
            <person name="Huang W."/>
            <person name="Islam-Faridi N."/>
            <person name="Jones S."/>
            <person name="Jones-Rhoades M."/>
            <person name="Jorgensen R."/>
            <person name="Joshi C."/>
            <person name="Kangasjarvi J."/>
            <person name="Karlsson J."/>
            <person name="Kelleher C."/>
            <person name="Kirkpatrick R."/>
            <person name="Kirst M."/>
            <person name="Kohler A."/>
            <person name="Kalluri U."/>
            <person name="Larimer F."/>
            <person name="Leebens-Mack J."/>
            <person name="Leple J.C."/>
            <person name="Locascio P."/>
            <person name="Lou Y."/>
            <person name="Lucas S."/>
            <person name="Martin F."/>
            <person name="Montanini B."/>
            <person name="Napoli C."/>
            <person name="Nelson D.R."/>
            <person name="Nelson C."/>
            <person name="Nieminen K."/>
            <person name="Nilsson O."/>
            <person name="Pereda V."/>
            <person name="Peter G."/>
            <person name="Philippe R."/>
            <person name="Pilate G."/>
            <person name="Poliakov A."/>
            <person name="Razumovskaya J."/>
            <person name="Richardson P."/>
            <person name="Rinaldi C."/>
            <person name="Ritland K."/>
            <person name="Rouze P."/>
            <person name="Ryaboy D."/>
            <person name="Schmutz J."/>
            <person name="Schrader J."/>
            <person name="Segerman B."/>
            <person name="Shin H."/>
            <person name="Siddiqui A."/>
            <person name="Sterky F."/>
            <person name="Terry A."/>
            <person name="Tsai C.J."/>
            <person name="Uberbacher E."/>
            <person name="Unneberg P."/>
            <person name="Vahala J."/>
            <person name="Wall K."/>
            <person name="Wessler S."/>
            <person name="Yang G."/>
            <person name="Yin T."/>
            <person name="Douglas C."/>
            <person name="Marra M."/>
            <person name="Sandberg G."/>
            <person name="Van de Peer Y."/>
            <person name="Rokhsar D."/>
        </authorList>
    </citation>
    <scope>NUCLEOTIDE SEQUENCE [LARGE SCALE GENOMIC DNA]</scope>
    <source>
        <strain evidence="4">cv. Nisqually</strain>
    </source>
</reference>
<name>B9I4E1_POPTR</name>
<dbReference type="HOGENOM" id="CLU_1028172_0_0_1"/>
<organism evidence="3 4">
    <name type="scientific">Populus trichocarpa</name>
    <name type="common">Western balsam poplar</name>
    <name type="synonym">Populus balsamifera subsp. trichocarpa</name>
    <dbReference type="NCBI Taxonomy" id="3694"/>
    <lineage>
        <taxon>Eukaryota</taxon>
        <taxon>Viridiplantae</taxon>
        <taxon>Streptophyta</taxon>
        <taxon>Embryophyta</taxon>
        <taxon>Tracheophyta</taxon>
        <taxon>Spermatophyta</taxon>
        <taxon>Magnoliopsida</taxon>
        <taxon>eudicotyledons</taxon>
        <taxon>Gunneridae</taxon>
        <taxon>Pentapetalae</taxon>
        <taxon>rosids</taxon>
        <taxon>fabids</taxon>
        <taxon>Malpighiales</taxon>
        <taxon>Salicaceae</taxon>
        <taxon>Saliceae</taxon>
        <taxon>Populus</taxon>
    </lineage>
</organism>
<evidence type="ECO:0000256" key="1">
    <source>
        <dbReference type="SAM" id="Coils"/>
    </source>
</evidence>
<evidence type="ECO:0000256" key="2">
    <source>
        <dbReference type="SAM" id="MobiDB-lite"/>
    </source>
</evidence>
<dbReference type="InParanoid" id="B9I4E1"/>
<keyword evidence="4" id="KW-1185">Reference proteome</keyword>